<evidence type="ECO:0000313" key="3">
    <source>
        <dbReference type="Proteomes" id="UP001254848"/>
    </source>
</evidence>
<dbReference type="InterPro" id="IPR043129">
    <property type="entry name" value="ATPase_NBD"/>
</dbReference>
<dbReference type="PANTHER" id="PTHR43190:SF3">
    <property type="entry name" value="N-ACETYL-D-GLUCOSAMINE KINASE"/>
    <property type="match status" value="1"/>
</dbReference>
<reference evidence="2 3" key="1">
    <citation type="submission" date="2023-07" db="EMBL/GenBank/DDBJ databases">
        <title>The novel representative of Negativicutes class, Anaeroselena agilis gen. nov. sp. nov.</title>
        <authorList>
            <person name="Prokofeva M.I."/>
            <person name="Elcheninov A.G."/>
            <person name="Klyukina A."/>
            <person name="Kublanov I.V."/>
            <person name="Frolov E.N."/>
            <person name="Podosokorskaya O.A."/>
        </authorList>
    </citation>
    <scope>NUCLEOTIDE SEQUENCE [LARGE SCALE GENOMIC DNA]</scope>
    <source>
        <strain evidence="2 3">4137-cl</strain>
    </source>
</reference>
<dbReference type="InterPro" id="IPR002731">
    <property type="entry name" value="ATPase_BadF"/>
</dbReference>
<keyword evidence="3" id="KW-1185">Reference proteome</keyword>
<comment type="caution">
    <text evidence="2">The sequence shown here is derived from an EMBL/GenBank/DDBJ whole genome shotgun (WGS) entry which is preliminary data.</text>
</comment>
<dbReference type="PANTHER" id="PTHR43190">
    <property type="entry name" value="N-ACETYL-D-GLUCOSAMINE KINASE"/>
    <property type="match status" value="1"/>
</dbReference>
<dbReference type="Gene3D" id="3.30.420.40">
    <property type="match status" value="2"/>
</dbReference>
<dbReference type="SUPFAM" id="SSF53067">
    <property type="entry name" value="Actin-like ATPase domain"/>
    <property type="match status" value="2"/>
</dbReference>
<organism evidence="2 3">
    <name type="scientific">Anaeroselena agilis</name>
    <dbReference type="NCBI Taxonomy" id="3063788"/>
    <lineage>
        <taxon>Bacteria</taxon>
        <taxon>Bacillati</taxon>
        <taxon>Bacillota</taxon>
        <taxon>Negativicutes</taxon>
        <taxon>Acetonemataceae</taxon>
        <taxon>Anaeroselena</taxon>
    </lineage>
</organism>
<accession>A0ABU3NY44</accession>
<feature type="domain" description="ATPase BadF/BadG/BcrA/BcrD type" evidence="1">
    <location>
        <begin position="5"/>
        <end position="246"/>
    </location>
</feature>
<dbReference type="EMBL" id="JAUOZS010000001">
    <property type="protein sequence ID" value="MDT8901722.1"/>
    <property type="molecule type" value="Genomic_DNA"/>
</dbReference>
<name>A0ABU3NY44_9FIRM</name>
<dbReference type="InterPro" id="IPR052519">
    <property type="entry name" value="Euk-type_GlcNAc_Kinase"/>
</dbReference>
<evidence type="ECO:0000313" key="2">
    <source>
        <dbReference type="EMBL" id="MDT8901722.1"/>
    </source>
</evidence>
<gene>
    <name evidence="2" type="ORF">Q4T40_10745</name>
</gene>
<evidence type="ECO:0000259" key="1">
    <source>
        <dbReference type="Pfam" id="PF01869"/>
    </source>
</evidence>
<dbReference type="Pfam" id="PF01869">
    <property type="entry name" value="BcrAD_BadFG"/>
    <property type="match status" value="1"/>
</dbReference>
<dbReference type="RefSeq" id="WP_413780226.1">
    <property type="nucleotide sequence ID" value="NZ_JAUOZS010000001.1"/>
</dbReference>
<dbReference type="Proteomes" id="UP001254848">
    <property type="component" value="Unassembled WGS sequence"/>
</dbReference>
<proteinExistence type="predicted"/>
<dbReference type="CDD" id="cd24007">
    <property type="entry name" value="ASKHA_NBD_eukNAGK-like"/>
    <property type="match status" value="1"/>
</dbReference>
<protein>
    <submittedName>
        <fullName evidence="2">BadF/BadG/BcrA/BcrD ATPase family protein</fullName>
    </submittedName>
</protein>
<sequence>MSWIIGIDGGGTKTVACAADLSGRLLARIEKGAANYHVIGLSAFAALVAGIVDDLAEAAGCDRSALALVSLGLAGADRDRDRELLGGALSGLGCPCLIGSDARIALAAGLGDREEGIVLIAGTGSIAYGRTRRGEIIRAGGWGHLVSDEGSGYDIGRQAIARGLKAAEGREIPSLLLDRIIDSLGVADIAGLIAFLHSPATAKADIAALAATVAALAAEGDKLAAAVIADAAVELAGLVASVVARGFPGAAPGAAPVPVAAYGGLLLGCPALRERLAGLLAGQAELLPPGPEPVMGALKIGYDYLKSLKAGS</sequence>